<keyword evidence="6" id="KW-0016">Alginate biosynthesis</keyword>
<keyword evidence="3" id="KW-0808">Transferase</keyword>
<dbReference type="Proteomes" id="UP001596052">
    <property type="component" value="Unassembled WGS sequence"/>
</dbReference>
<keyword evidence="4" id="KW-0732">Signal</keyword>
<evidence type="ECO:0000313" key="8">
    <source>
        <dbReference type="EMBL" id="MFC5456590.1"/>
    </source>
</evidence>
<reference evidence="9" key="1">
    <citation type="journal article" date="2019" name="Int. J. Syst. Evol. Microbiol.">
        <title>The Global Catalogue of Microorganisms (GCM) 10K type strain sequencing project: providing services to taxonomists for standard genome sequencing and annotation.</title>
        <authorList>
            <consortium name="The Broad Institute Genomics Platform"/>
            <consortium name="The Broad Institute Genome Sequencing Center for Infectious Disease"/>
            <person name="Wu L."/>
            <person name="Ma J."/>
        </authorList>
    </citation>
    <scope>NUCLEOTIDE SEQUENCE [LARGE SCALE GENOMIC DNA]</scope>
    <source>
        <strain evidence="9">CGMCC 4.1469</strain>
    </source>
</reference>
<proteinExistence type="predicted"/>
<evidence type="ECO:0000256" key="5">
    <source>
        <dbReference type="ARBA" id="ARBA00022764"/>
    </source>
</evidence>
<comment type="subcellular location">
    <subcellularLocation>
        <location evidence="1">Periplasm</location>
    </subcellularLocation>
</comment>
<evidence type="ECO:0000259" key="7">
    <source>
        <dbReference type="Pfam" id="PF16822"/>
    </source>
</evidence>
<organism evidence="8 9">
    <name type="scientific">Prosthecobacter fluviatilis</name>
    <dbReference type="NCBI Taxonomy" id="445931"/>
    <lineage>
        <taxon>Bacteria</taxon>
        <taxon>Pseudomonadati</taxon>
        <taxon>Verrucomicrobiota</taxon>
        <taxon>Verrucomicrobiia</taxon>
        <taxon>Verrucomicrobiales</taxon>
        <taxon>Verrucomicrobiaceae</taxon>
        <taxon>Prosthecobacter</taxon>
    </lineage>
</organism>
<comment type="pathway">
    <text evidence="2">Glycan biosynthesis; alginate biosynthesis.</text>
</comment>
<dbReference type="Pfam" id="PF16822">
    <property type="entry name" value="ALGX"/>
    <property type="match status" value="1"/>
</dbReference>
<dbReference type="RefSeq" id="WP_377168980.1">
    <property type="nucleotide sequence ID" value="NZ_JBHSMQ010000006.1"/>
</dbReference>
<accession>A0ABW0KSX2</accession>
<name>A0ABW0KSX2_9BACT</name>
<evidence type="ECO:0000256" key="4">
    <source>
        <dbReference type="ARBA" id="ARBA00022729"/>
    </source>
</evidence>
<evidence type="ECO:0000256" key="1">
    <source>
        <dbReference type="ARBA" id="ARBA00004418"/>
    </source>
</evidence>
<evidence type="ECO:0000256" key="3">
    <source>
        <dbReference type="ARBA" id="ARBA00022679"/>
    </source>
</evidence>
<feature type="domain" description="AlgX/AlgJ SGNH hydrolase-like" evidence="7">
    <location>
        <begin position="49"/>
        <end position="214"/>
    </location>
</feature>
<dbReference type="InterPro" id="IPR031811">
    <property type="entry name" value="ALGX/ALGJ_SGNH-like"/>
</dbReference>
<keyword evidence="5" id="KW-0574">Periplasm</keyword>
<gene>
    <name evidence="8" type="ORF">ACFQDI_17120</name>
</gene>
<keyword evidence="9" id="KW-1185">Reference proteome</keyword>
<evidence type="ECO:0000256" key="2">
    <source>
        <dbReference type="ARBA" id="ARBA00005182"/>
    </source>
</evidence>
<evidence type="ECO:0000313" key="9">
    <source>
        <dbReference type="Proteomes" id="UP001596052"/>
    </source>
</evidence>
<evidence type="ECO:0000256" key="6">
    <source>
        <dbReference type="ARBA" id="ARBA00022841"/>
    </source>
</evidence>
<sequence>MFALLLAVPLLFEAASWFTSSRTNLAAATVRSGVQWLLMHALNEGNRTVFLGRDGWLFDHQELDRLAHAKRAGNDVHSGLIRLAAQLKAQDTQLLVITIPDRATLYPEKIRPGRYLDVIRLKDEAGSLAALKAAGADVLDMTDGLWDFRDKKPVFYAHDSHWTPEAMKAVALAVHKHVREKFPRLSSAETPVINASILEHTDPGDLARRLDPLHASTLLGVEKADLVSIQGLPQSIKSPVVLHGGDLMRVYDDAQLSFGGGRSPDAGFATQFATLLGRPLDVRGMPQPGESYDDKKLVIILLPMAELVP</sequence>
<protein>
    <recommendedName>
        <fullName evidence="7">AlgX/AlgJ SGNH hydrolase-like domain-containing protein</fullName>
    </recommendedName>
</protein>
<dbReference type="SUPFAM" id="SSF52266">
    <property type="entry name" value="SGNH hydrolase"/>
    <property type="match status" value="1"/>
</dbReference>
<dbReference type="EMBL" id="JBHSMQ010000006">
    <property type="protein sequence ID" value="MFC5456590.1"/>
    <property type="molecule type" value="Genomic_DNA"/>
</dbReference>
<comment type="caution">
    <text evidence="8">The sequence shown here is derived from an EMBL/GenBank/DDBJ whole genome shotgun (WGS) entry which is preliminary data.</text>
</comment>